<feature type="domain" description="Acyltransferase 3" evidence="2">
    <location>
        <begin position="233"/>
        <end position="607"/>
    </location>
</feature>
<feature type="transmembrane region" description="Helical" evidence="1">
    <location>
        <begin position="399"/>
        <end position="419"/>
    </location>
</feature>
<protein>
    <submittedName>
        <fullName evidence="4">O-acyltransferase like protein-like</fullName>
    </submittedName>
</protein>
<dbReference type="InParanoid" id="A0A7E5WJ71"/>
<dbReference type="RefSeq" id="XP_026740773.1">
    <property type="nucleotide sequence ID" value="XM_026884972.1"/>
</dbReference>
<dbReference type="GeneID" id="113503153"/>
<dbReference type="KEGG" id="tnl:113503153"/>
<dbReference type="PANTHER" id="PTHR11161">
    <property type="entry name" value="O-ACYLTRANSFERASE"/>
    <property type="match status" value="1"/>
</dbReference>
<feature type="transmembrane region" description="Helical" evidence="1">
    <location>
        <begin position="591"/>
        <end position="611"/>
    </location>
</feature>
<feature type="transmembrane region" description="Helical" evidence="1">
    <location>
        <begin position="372"/>
        <end position="392"/>
    </location>
</feature>
<dbReference type="OrthoDB" id="6418646at2759"/>
<evidence type="ECO:0000256" key="1">
    <source>
        <dbReference type="SAM" id="Phobius"/>
    </source>
</evidence>
<accession>A0A7E5WJ71</accession>
<keyword evidence="1" id="KW-0812">Transmembrane</keyword>
<evidence type="ECO:0000313" key="3">
    <source>
        <dbReference type="Proteomes" id="UP000322000"/>
    </source>
</evidence>
<name>A0A7E5WJ71_TRINI</name>
<feature type="transmembrane region" description="Helical" evidence="1">
    <location>
        <begin position="522"/>
        <end position="539"/>
    </location>
</feature>
<feature type="transmembrane region" description="Helical" evidence="1">
    <location>
        <begin position="447"/>
        <end position="469"/>
    </location>
</feature>
<feature type="transmembrane region" description="Helical" evidence="1">
    <location>
        <begin position="308"/>
        <end position="327"/>
    </location>
</feature>
<dbReference type="PANTHER" id="PTHR11161:SF0">
    <property type="entry name" value="O-ACYLTRANSFERASE LIKE PROTEIN"/>
    <property type="match status" value="1"/>
</dbReference>
<keyword evidence="3" id="KW-1185">Reference proteome</keyword>
<dbReference type="InterPro" id="IPR052728">
    <property type="entry name" value="O2_lipid_transport_reg"/>
</dbReference>
<evidence type="ECO:0000313" key="4">
    <source>
        <dbReference type="RefSeq" id="XP_026740773.1"/>
    </source>
</evidence>
<keyword evidence="1" id="KW-1133">Transmembrane helix</keyword>
<gene>
    <name evidence="4" type="primary">LOC113503153</name>
</gene>
<reference evidence="4" key="1">
    <citation type="submission" date="2025-08" db="UniProtKB">
        <authorList>
            <consortium name="RefSeq"/>
        </authorList>
    </citation>
    <scope>IDENTIFICATION</scope>
</reference>
<dbReference type="Pfam" id="PF01757">
    <property type="entry name" value="Acyl_transf_3"/>
    <property type="match status" value="1"/>
</dbReference>
<sequence>MGSDLMKVLKHKLPKWFTLSFSDKDLASFPKLFYLDDYKRCLAKDNGLYCLGSFDLAPASNPHPTYDLMKAFSDESYRHFNRTRIHRGYCVSERCPTSNNHASSHLRINISSQTTSQRFEQCVNRYAQRSSLRASLRELHYCRSHSDATTEQSPTTADLTFTRVVYAIIILNIISTIYDVYTEDGPNKSKLLTTFSIPENYRRLTVFRESSDPRLSILTPMQGIRIMSLGFTTYAHASVLHFSFYINNPEYLEELTQRVDGIYLSSGTSLTQSFVMISCFLTGYNLLLFSEKQDLNMSLLPMCIIKRVIRISPVHMLVVGYAATWWMQSRDGPFVPTTIGLDSEACRARFWSHFFYINNIVDPKDYCLCPTWFLPVDMHMYILACALTLLLWRRRSLAVKIYLVLLVASCLLIAVVVYINDYKTLTLFATPEQIRRVFRDNRSFTEFYMSSWSALPSCFMGLILAHIQYEIIKGKIKLSQYRWFVILHYISFPLLFVFSLTGYYARSQTSLGFSIAYTTLDRPAFCLLMAITLLGFFNVDSPMKRFYSWPIWSIMAKMSLTVMLLHWCVGITIGTRSLAYNTSLTDTTVDWVATNLITIFVAVPVTVMLEIPAQRFFEKLLFT</sequence>
<feature type="transmembrane region" description="Helical" evidence="1">
    <location>
        <begin position="224"/>
        <end position="246"/>
    </location>
</feature>
<feature type="transmembrane region" description="Helical" evidence="1">
    <location>
        <begin position="481"/>
        <end position="502"/>
    </location>
</feature>
<dbReference type="GO" id="GO:0016747">
    <property type="term" value="F:acyltransferase activity, transferring groups other than amino-acyl groups"/>
    <property type="evidence" value="ECO:0007669"/>
    <property type="project" value="InterPro"/>
</dbReference>
<dbReference type="InterPro" id="IPR002656">
    <property type="entry name" value="Acyl_transf_3_dom"/>
</dbReference>
<feature type="transmembrane region" description="Helical" evidence="1">
    <location>
        <begin position="560"/>
        <end position="579"/>
    </location>
</feature>
<proteinExistence type="predicted"/>
<organism evidence="3 4">
    <name type="scientific">Trichoplusia ni</name>
    <name type="common">Cabbage looper</name>
    <dbReference type="NCBI Taxonomy" id="7111"/>
    <lineage>
        <taxon>Eukaryota</taxon>
        <taxon>Metazoa</taxon>
        <taxon>Ecdysozoa</taxon>
        <taxon>Arthropoda</taxon>
        <taxon>Hexapoda</taxon>
        <taxon>Insecta</taxon>
        <taxon>Pterygota</taxon>
        <taxon>Neoptera</taxon>
        <taxon>Endopterygota</taxon>
        <taxon>Lepidoptera</taxon>
        <taxon>Glossata</taxon>
        <taxon>Ditrysia</taxon>
        <taxon>Noctuoidea</taxon>
        <taxon>Noctuidae</taxon>
        <taxon>Plusiinae</taxon>
        <taxon>Trichoplusia</taxon>
    </lineage>
</organism>
<keyword evidence="1" id="KW-0472">Membrane</keyword>
<dbReference type="AlphaFoldDB" id="A0A7E5WJ71"/>
<evidence type="ECO:0000259" key="2">
    <source>
        <dbReference type="Pfam" id="PF01757"/>
    </source>
</evidence>
<feature type="transmembrane region" description="Helical" evidence="1">
    <location>
        <begin position="266"/>
        <end position="287"/>
    </location>
</feature>
<dbReference type="Proteomes" id="UP000322000">
    <property type="component" value="Chromosome 18"/>
</dbReference>